<dbReference type="Gene3D" id="2.60.40.4070">
    <property type="match status" value="1"/>
</dbReference>
<gene>
    <name evidence="2" type="ORF">PK35_15765</name>
</gene>
<name>A0A0D7VY17_9FLAO</name>
<dbReference type="RefSeq" id="WP_044627573.1">
    <property type="nucleotide sequence ID" value="NZ_JTDV01000016.1"/>
</dbReference>
<dbReference type="Pfam" id="PF21544">
    <property type="entry name" value="PorZ_N_b_propeller"/>
    <property type="match status" value="1"/>
</dbReference>
<dbReference type="PATRIC" id="fig|1382798.3.peg.1721"/>
<evidence type="ECO:0000313" key="3">
    <source>
        <dbReference type="Proteomes" id="UP000032361"/>
    </source>
</evidence>
<dbReference type="SUPFAM" id="SSF63825">
    <property type="entry name" value="YWTD domain"/>
    <property type="match status" value="1"/>
</dbReference>
<dbReference type="Proteomes" id="UP000032361">
    <property type="component" value="Unassembled WGS sequence"/>
</dbReference>
<dbReference type="STRING" id="1382798.PK35_15765"/>
<evidence type="ECO:0000313" key="2">
    <source>
        <dbReference type="EMBL" id="KJD31323.1"/>
    </source>
</evidence>
<proteinExistence type="predicted"/>
<sequence length="782" mass="87423">MLKQLFVLIFCLIPLGYFAQDYSALWEGHFSYNQIIDVSKGENKIFAASTNAIFSLNTQNNDMEEISTIHGLSGETISTIYYSEDYELLVVGYENGLIEVVFEDGSSVLTLVDIVEKVTISPANKRINHFNAFENKLYVSTNYGITVFSLDRLEFGDTYFIGDNGAQIQVNQTAVSNGYIYAACTSGNGIRKGLIANTNLIDFQNWERVATGNWLNAQMVNNKLYVISGGRWIYEMENDVLTRLVQYGTTPLKLQSANNNLLVTTQNNVFVYDSEFNPILQVDINPLFDTQYTAAISDTQNLYIGTQDFGVLQTALTDGIDFIEVHPEGPLLNIPFSIESSPDGLWVTFGEYTGFYNPYPLDNRGVSHLKFGSWININYDAVFEAKSLNEIAVNPNNRNQVFVSSFFSGLLEINDDLPTTLYNQENSGLESLVLSNNPNYIDIRVGASAFDNNGILWTLTSLVDKPLKSFNPETNQWRSFSYEDVISDGFSDGNLGFSDMVIGNNGTKWASCYKYGVIAYNENESPVIKAIYSEDQNMPDPWATALALDNRNQLWIGTYRGLRVLYNTSNFFETDDVQAYEIIIEENGEAQELLFQQYITDIEVDGSNNKWVGTDSSGLFYFSSDGQNTIYHFTTDNSPLPSNSIRDIALDDNNGAVYIATNKGLVSFSSGSSSTFNTLEQAFVYPNPVRPKFNLNEKKVTIKDISENVNIKITDVAGNLVAEAQSNINQRYKGYNLEIDGGTAYWNGKNLANNTVASGVYLIMLSDLDTLETKVLKLMVVR</sequence>
<protein>
    <submittedName>
        <fullName evidence="2">ABC transporter substrate-binding protein</fullName>
    </submittedName>
</protein>
<dbReference type="AlphaFoldDB" id="A0A0D7VY17"/>
<dbReference type="OrthoDB" id="9807410at2"/>
<feature type="domain" description="PorZ N-terminal beta-propeller" evidence="1">
    <location>
        <begin position="45"/>
        <end position="207"/>
    </location>
</feature>
<organism evidence="2 3">
    <name type="scientific">Neotamlana nanhaiensis</name>
    <dbReference type="NCBI Taxonomy" id="1382798"/>
    <lineage>
        <taxon>Bacteria</taxon>
        <taxon>Pseudomonadati</taxon>
        <taxon>Bacteroidota</taxon>
        <taxon>Flavobacteriia</taxon>
        <taxon>Flavobacteriales</taxon>
        <taxon>Flavobacteriaceae</taxon>
        <taxon>Neotamlana</taxon>
    </lineage>
</organism>
<dbReference type="InterPro" id="IPR048954">
    <property type="entry name" value="PorZ_N"/>
</dbReference>
<evidence type="ECO:0000259" key="1">
    <source>
        <dbReference type="Pfam" id="PF21544"/>
    </source>
</evidence>
<keyword evidence="3" id="KW-1185">Reference proteome</keyword>
<dbReference type="EMBL" id="JTDV01000016">
    <property type="protein sequence ID" value="KJD31323.1"/>
    <property type="molecule type" value="Genomic_DNA"/>
</dbReference>
<comment type="caution">
    <text evidence="2">The sequence shown here is derived from an EMBL/GenBank/DDBJ whole genome shotgun (WGS) entry which is preliminary data.</text>
</comment>
<reference evidence="2 3" key="1">
    <citation type="journal article" date="2015" name="Antonie Van Leeuwenhoek">
        <title>Tamlana nanhaiensis sp. nov., isolated from surface seawater collected from the South China Sea.</title>
        <authorList>
            <person name="Liu X."/>
            <person name="Lai Q."/>
            <person name="Du Y."/>
            <person name="Li G."/>
            <person name="Sun F."/>
            <person name="Shao Z."/>
        </authorList>
    </citation>
    <scope>NUCLEOTIDE SEQUENCE [LARGE SCALE GENOMIC DNA]</scope>
    <source>
        <strain evidence="2 3">FHC16</strain>
    </source>
</reference>
<dbReference type="SUPFAM" id="SSF101898">
    <property type="entry name" value="NHL repeat"/>
    <property type="match status" value="1"/>
</dbReference>
<accession>A0A0D7VY17</accession>
<dbReference type="Gene3D" id="2.130.10.10">
    <property type="entry name" value="YVTN repeat-like/Quinoprotein amine dehydrogenase"/>
    <property type="match status" value="1"/>
</dbReference>
<dbReference type="InterPro" id="IPR015943">
    <property type="entry name" value="WD40/YVTN_repeat-like_dom_sf"/>
</dbReference>